<dbReference type="AlphaFoldDB" id="A0A8S9Q3J9"/>
<reference evidence="1" key="1">
    <citation type="submission" date="2019-12" db="EMBL/GenBank/DDBJ databases">
        <title>Genome sequencing and annotation of Brassica cretica.</title>
        <authorList>
            <person name="Studholme D.J."/>
            <person name="Sarris P."/>
        </authorList>
    </citation>
    <scope>NUCLEOTIDE SEQUENCE</scope>
    <source>
        <strain evidence="1">PFS-109/04</strain>
        <tissue evidence="1">Leaf</tissue>
    </source>
</reference>
<organism evidence="1 2">
    <name type="scientific">Brassica cretica</name>
    <name type="common">Mustard</name>
    <dbReference type="NCBI Taxonomy" id="69181"/>
    <lineage>
        <taxon>Eukaryota</taxon>
        <taxon>Viridiplantae</taxon>
        <taxon>Streptophyta</taxon>
        <taxon>Embryophyta</taxon>
        <taxon>Tracheophyta</taxon>
        <taxon>Spermatophyta</taxon>
        <taxon>Magnoliopsida</taxon>
        <taxon>eudicotyledons</taxon>
        <taxon>Gunneridae</taxon>
        <taxon>Pentapetalae</taxon>
        <taxon>rosids</taxon>
        <taxon>malvids</taxon>
        <taxon>Brassicales</taxon>
        <taxon>Brassicaceae</taxon>
        <taxon>Brassiceae</taxon>
        <taxon>Brassica</taxon>
    </lineage>
</organism>
<evidence type="ECO:0000313" key="1">
    <source>
        <dbReference type="EMBL" id="KAF3525236.1"/>
    </source>
</evidence>
<evidence type="ECO:0000313" key="2">
    <source>
        <dbReference type="Proteomes" id="UP000712600"/>
    </source>
</evidence>
<accession>A0A8S9Q3J9</accession>
<proteinExistence type="predicted"/>
<dbReference type="EMBL" id="QGKX02001347">
    <property type="protein sequence ID" value="KAF3525236.1"/>
    <property type="molecule type" value="Genomic_DNA"/>
</dbReference>
<sequence>MPKRMREAKVIQIGELKSSVYNINDQIHFLSGGHKVLSEASTTADKKLEKVDTRLDSMESTLQSMESLSLPLSLELIVSSSPSLLRSAFRFEFRFILTICSGSRGYDFVMIYGSEEAEHDRVLRRSYQRGICWLMFKRPLRWLRMLIEELHWSFFFGIIVVYGVSQGLSKVLGSVDRCCKGFWLQETTLFHIRWLFDGRVEDALLMSLMMKGRKKKERFALQDKPQELLEKRPCSYISGGQQHGDRLNNCR</sequence>
<gene>
    <name evidence="1" type="ORF">F2Q69_00047911</name>
</gene>
<dbReference type="Proteomes" id="UP000712600">
    <property type="component" value="Unassembled WGS sequence"/>
</dbReference>
<comment type="caution">
    <text evidence="1">The sequence shown here is derived from an EMBL/GenBank/DDBJ whole genome shotgun (WGS) entry which is preliminary data.</text>
</comment>
<protein>
    <submittedName>
        <fullName evidence="1">Uncharacterized protein</fullName>
    </submittedName>
</protein>
<name>A0A8S9Q3J9_BRACR</name>